<dbReference type="GO" id="GO:0016740">
    <property type="term" value="F:transferase activity"/>
    <property type="evidence" value="ECO:0007669"/>
    <property type="project" value="UniProtKB-KW"/>
</dbReference>
<evidence type="ECO:0000313" key="2">
    <source>
        <dbReference type="EMBL" id="SMF24125.1"/>
    </source>
</evidence>
<dbReference type="SUPFAM" id="SSF53448">
    <property type="entry name" value="Nucleotide-diphospho-sugar transferases"/>
    <property type="match status" value="1"/>
</dbReference>
<dbReference type="CDD" id="cd00761">
    <property type="entry name" value="Glyco_tranf_GTA_type"/>
    <property type="match status" value="1"/>
</dbReference>
<protein>
    <submittedName>
        <fullName evidence="2">Glycosyltransferase involved in cell wall bisynthesis</fullName>
    </submittedName>
</protein>
<dbReference type="AlphaFoldDB" id="A0A1X7DYV0"/>
<dbReference type="EMBL" id="FXAC01000017">
    <property type="protein sequence ID" value="SMF24125.1"/>
    <property type="molecule type" value="Genomic_DNA"/>
</dbReference>
<dbReference type="Pfam" id="PF00535">
    <property type="entry name" value="Glycos_transf_2"/>
    <property type="match status" value="1"/>
</dbReference>
<name>A0A1X7DYV0_9MICC</name>
<proteinExistence type="predicted"/>
<feature type="domain" description="Glycosyltransferase 2-like" evidence="1">
    <location>
        <begin position="12"/>
        <end position="172"/>
    </location>
</feature>
<accession>A0A1X7DYV0</accession>
<dbReference type="Proteomes" id="UP000192929">
    <property type="component" value="Unassembled WGS sequence"/>
</dbReference>
<keyword evidence="3" id="KW-1185">Reference proteome</keyword>
<evidence type="ECO:0000313" key="3">
    <source>
        <dbReference type="Proteomes" id="UP000192929"/>
    </source>
</evidence>
<reference evidence="3" key="1">
    <citation type="submission" date="2017-04" db="EMBL/GenBank/DDBJ databases">
        <authorList>
            <person name="Varghese N."/>
            <person name="Submissions S."/>
        </authorList>
    </citation>
    <scope>NUCLEOTIDE SEQUENCE [LARGE SCALE GENOMIC DNA]</scope>
    <source>
        <strain evidence="3">NIO-1021</strain>
    </source>
</reference>
<evidence type="ECO:0000259" key="1">
    <source>
        <dbReference type="Pfam" id="PF00535"/>
    </source>
</evidence>
<organism evidence="2 3">
    <name type="scientific">Kocuria marina subsp. indica</name>
    <dbReference type="NCBI Taxonomy" id="1049583"/>
    <lineage>
        <taxon>Bacteria</taxon>
        <taxon>Bacillati</taxon>
        <taxon>Actinomycetota</taxon>
        <taxon>Actinomycetes</taxon>
        <taxon>Micrococcales</taxon>
        <taxon>Micrococcaceae</taxon>
        <taxon>Kocuria</taxon>
    </lineage>
</organism>
<dbReference type="RefSeq" id="WP_085108156.1">
    <property type="nucleotide sequence ID" value="NZ_FXAC01000017.1"/>
</dbReference>
<dbReference type="InterPro" id="IPR029044">
    <property type="entry name" value="Nucleotide-diphossugar_trans"/>
</dbReference>
<gene>
    <name evidence="2" type="ORF">SAMN06296028_11758</name>
</gene>
<dbReference type="InterPro" id="IPR001173">
    <property type="entry name" value="Glyco_trans_2-like"/>
</dbReference>
<sequence length="377" mass="41774">MVKHPQPPLVDIVIPVHSTSRPLQRAVSSALRAAPGAAPGQCRVTAVAHHLTAEQVHSMLSVEQRAVVDVIESEDRGSTAAVPRNEALRRTSARYISFLDSDDTLDPGAVTRWLGIAERRGSDLVMPFQHHENPRVDITPIVRPLRRSDLDPVKDRLGYRSTAFGLIRMSAVRRTGARFDESARTGEDQSFVMALYAGAHRIDLAPGLPGVLMHADGTDRVSRQLLPIRETVAAALDLGREHWFAGVPDELKRSYILKYIRVNFFPALEHAVRSGAWDAHYARSANAVFEELTQYAPHVTDQLSRADLRVARLLSPGTGEQELLTALAERRRFATPDALLTERWTRVLGRQAPLRVVAASAVQILRYRWALAAGSRN</sequence>
<dbReference type="Gene3D" id="3.90.550.10">
    <property type="entry name" value="Spore Coat Polysaccharide Biosynthesis Protein SpsA, Chain A"/>
    <property type="match status" value="1"/>
</dbReference>
<keyword evidence="2" id="KW-0808">Transferase</keyword>